<name>A0A0E9W2H4_ANGAN</name>
<sequence length="45" mass="5214">MSGIFVLERKLGRRIGYMKDLSLVYQVIRPRYDSHPGLNELHAIA</sequence>
<dbReference type="AlphaFoldDB" id="A0A0E9W2H4"/>
<proteinExistence type="predicted"/>
<reference evidence="1" key="2">
    <citation type="journal article" date="2015" name="Fish Shellfish Immunol.">
        <title>Early steps in the European eel (Anguilla anguilla)-Vibrio vulnificus interaction in the gills: Role of the RtxA13 toxin.</title>
        <authorList>
            <person name="Callol A."/>
            <person name="Pajuelo D."/>
            <person name="Ebbesson L."/>
            <person name="Teles M."/>
            <person name="MacKenzie S."/>
            <person name="Amaro C."/>
        </authorList>
    </citation>
    <scope>NUCLEOTIDE SEQUENCE</scope>
</reference>
<organism evidence="1">
    <name type="scientific">Anguilla anguilla</name>
    <name type="common">European freshwater eel</name>
    <name type="synonym">Muraena anguilla</name>
    <dbReference type="NCBI Taxonomy" id="7936"/>
    <lineage>
        <taxon>Eukaryota</taxon>
        <taxon>Metazoa</taxon>
        <taxon>Chordata</taxon>
        <taxon>Craniata</taxon>
        <taxon>Vertebrata</taxon>
        <taxon>Euteleostomi</taxon>
        <taxon>Actinopterygii</taxon>
        <taxon>Neopterygii</taxon>
        <taxon>Teleostei</taxon>
        <taxon>Anguilliformes</taxon>
        <taxon>Anguillidae</taxon>
        <taxon>Anguilla</taxon>
    </lineage>
</organism>
<evidence type="ECO:0000313" key="1">
    <source>
        <dbReference type="EMBL" id="JAH84599.1"/>
    </source>
</evidence>
<dbReference type="EMBL" id="GBXM01023978">
    <property type="protein sequence ID" value="JAH84599.1"/>
    <property type="molecule type" value="Transcribed_RNA"/>
</dbReference>
<reference evidence="1" key="1">
    <citation type="submission" date="2014-11" db="EMBL/GenBank/DDBJ databases">
        <authorList>
            <person name="Amaro Gonzalez C."/>
        </authorList>
    </citation>
    <scope>NUCLEOTIDE SEQUENCE</scope>
</reference>
<protein>
    <submittedName>
        <fullName evidence="1">Uncharacterized protein</fullName>
    </submittedName>
</protein>
<accession>A0A0E9W2H4</accession>